<sequence length="159" mass="17880">MASLSERYDTPPEQPVTIIEQGPRLSKGWGKGQRAVQCWTQKLKTRPDGAATQGGRGEAMQRQVTGRENESEPEIIGDVEGGRSTELVRGYITTYDNLLRTLFWTGDDAARDDAARDETRKVEDPRGVFQARVTTTRRRRPLPDSIAEEQQGTERISVY</sequence>
<evidence type="ECO:0000256" key="1">
    <source>
        <dbReference type="SAM" id="MobiDB-lite"/>
    </source>
</evidence>
<feature type="compositionally biased region" description="Basic and acidic residues" evidence="1">
    <location>
        <begin position="1"/>
        <end position="10"/>
    </location>
</feature>
<proteinExistence type="predicted"/>
<organism evidence="2 3">
    <name type="scientific">Ajellomyces dermatitidis (strain ER-3 / ATCC MYA-2586)</name>
    <name type="common">Blastomyces dermatitidis</name>
    <dbReference type="NCBI Taxonomy" id="559297"/>
    <lineage>
        <taxon>Eukaryota</taxon>
        <taxon>Fungi</taxon>
        <taxon>Dikarya</taxon>
        <taxon>Ascomycota</taxon>
        <taxon>Pezizomycotina</taxon>
        <taxon>Eurotiomycetes</taxon>
        <taxon>Eurotiomycetidae</taxon>
        <taxon>Onygenales</taxon>
        <taxon>Ajellomycetaceae</taxon>
        <taxon>Blastomyces</taxon>
    </lineage>
</organism>
<feature type="region of interest" description="Disordered" evidence="1">
    <location>
        <begin position="1"/>
        <end position="31"/>
    </location>
</feature>
<feature type="region of interest" description="Disordered" evidence="1">
    <location>
        <begin position="44"/>
        <end position="72"/>
    </location>
</feature>
<reference evidence="3" key="1">
    <citation type="journal article" date="2015" name="PLoS Genet.">
        <title>The dynamic genome and transcriptome of the human fungal pathogen Blastomyces and close relative Emmonsia.</title>
        <authorList>
            <person name="Munoz J.F."/>
            <person name="Gauthier G.M."/>
            <person name="Desjardins C.A."/>
            <person name="Gallo J.E."/>
            <person name="Holder J."/>
            <person name="Sullivan T.D."/>
            <person name="Marty A.J."/>
            <person name="Carmen J.C."/>
            <person name="Chen Z."/>
            <person name="Ding L."/>
            <person name="Gujja S."/>
            <person name="Magrini V."/>
            <person name="Misas E."/>
            <person name="Mitreva M."/>
            <person name="Priest M."/>
            <person name="Saif S."/>
            <person name="Whiston E.A."/>
            <person name="Young S."/>
            <person name="Zeng Q."/>
            <person name="Goldman W.E."/>
            <person name="Mardis E.R."/>
            <person name="Taylor J.W."/>
            <person name="McEwen J.G."/>
            <person name="Clay O.K."/>
            <person name="Klein B.S."/>
            <person name="Cuomo C.A."/>
        </authorList>
    </citation>
    <scope>NUCLEOTIDE SEQUENCE [LARGE SCALE GENOMIC DNA]</scope>
    <source>
        <strain evidence="3">ER-3 / ATCC MYA-2586</strain>
    </source>
</reference>
<dbReference type="RefSeq" id="XP_045277128.1">
    <property type="nucleotide sequence ID" value="XM_045421190.1"/>
</dbReference>
<evidence type="ECO:0000313" key="3">
    <source>
        <dbReference type="Proteomes" id="UP000002039"/>
    </source>
</evidence>
<dbReference type="GeneID" id="69027511"/>
<feature type="compositionally biased region" description="Polar residues" evidence="1">
    <location>
        <begin position="148"/>
        <end position="159"/>
    </location>
</feature>
<dbReference type="Proteomes" id="UP000002039">
    <property type="component" value="Unassembled WGS sequence"/>
</dbReference>
<feature type="region of interest" description="Disordered" evidence="1">
    <location>
        <begin position="134"/>
        <end position="159"/>
    </location>
</feature>
<evidence type="ECO:0000313" key="2">
    <source>
        <dbReference type="EMBL" id="EEQ90384.1"/>
    </source>
</evidence>
<protein>
    <submittedName>
        <fullName evidence="2">Uncharacterized protein</fullName>
    </submittedName>
</protein>
<name>A0ABP2F543_AJEDR</name>
<keyword evidence="3" id="KW-1185">Reference proteome</keyword>
<gene>
    <name evidence="2" type="ORF">BDCG_05504</name>
</gene>
<dbReference type="EMBL" id="EQ999977">
    <property type="protein sequence ID" value="EEQ90384.1"/>
    <property type="molecule type" value="Genomic_DNA"/>
</dbReference>
<accession>A0ABP2F543</accession>